<protein>
    <submittedName>
        <fullName evidence="2">VCBS repeat-containing protein</fullName>
    </submittedName>
</protein>
<dbReference type="KEGG" id="fuv:JR347_11385"/>
<dbReference type="NCBIfam" id="TIGR04131">
    <property type="entry name" value="Bac_Flav_CTERM"/>
    <property type="match status" value="1"/>
</dbReference>
<name>A0A974WEM3_9BACT</name>
<sequence length="1276" mass="136664">MKRQNQQLYSASLAKYRKFRERYLKNVQNGRFFKFSSKKKHQIISRLKRLYNRLIQLKFQLKFAAAAGSLSLIIAAGGVKAQELGPFVQNDVKNPFFRPDFNGNFLRPTFGDIDNDGDLDLLYGISSGDLYFYRNIGTPTRAKFVRDNTHPLESIDGPNGYAAPELIDIDSDGDLDLVVTDKNSAYSGGVYFHLNNDFENDGIIGNNPSFTNITGASNPINGVSGTDQDVKSNFVDIDDDGDLDVFLGQDSGPNGGYASLLFFENDGGFSSQTLPSSLPSYFETASGYQNITPTFFDVDGDGDMDLFTGSTTSQIRFFRNTDIDSSDPGDTDIGDDIAFTEVTGAANPFNSFIVPSGDGAITFMDLDDDGVDEALIGSQFGFSYFENDGAGNFTEVTDFTNPFGQVDFDYDPSPTACDIDNNGDLDIIIGNKYNSSPSELSLFRNNGDGTIDELTGTSNPLPIITDFVNRLVPEFADIDGDGDMDLFVSAYDNSGGPGFGRVLFYRNSDIDLSGDPGDVTVGDDPSFALETSPLSITENYIRFGHTIGDFDGDSDYDILLGTDNFSSNFRFFNNNGTATSPSFGTADLTLLPNPLDPGYSVAPKPEFVDIDHDGDLDVVSGSTYFSTASLSGTLELFENNGLGGLTRVSTGNPFSGIDLGNHSDPLFMDFDNDGDLDVFIGERYGRIEFLENQNIPAQISTTASTTITHNEGDSPLQLASGLSISDATNDPIRKARVVIENYISGEDLLDFDPGFGTSGAFETSGPNAGILTVNVPPTTTNSELAMVLSGVTYENIGSTVTATPRTIRFEVIDFDNTNPGSGDVVSITVNVIPTPNDPPVLSTTSGDLTYTEGDGIVAIDGGLTVSDSDNTNFTSATVSISNNFAPAEDFLEFSDQNGISGNYNNATGVLTLSGTSSVANYQTALRSVFYSNVSNNPSNLTRTISFEVNDGTDPSNIGTRNIIVVPVNDAPTLASENGLNPLGYTQNAAAIAIDPLIEVFDSDNTTIASASVTLNGFIAGDVLQFNDLSGITGSVNAGTLNLSGSATLAQYQTALRSVLFQTSNGAGSRTVNFVVNDGTDSSSPYTRTINISNAASQPPVVNTTPATTQVGSVITIDLCNIISDPDNSFEELTITVVSILSGASTTIDGCDLRVDYSGLNFSGEDIIVLRATDPDGNTDENSLTINVESAEPGGELIIYNAVSPNNDGLNDWWEIVNLTTPNEIKLFNRWGDLVKTLTNYESIPDNTQLNDIPAGTYFYKIESPQGSYEGFLVIKK</sequence>
<dbReference type="Pfam" id="PF17963">
    <property type="entry name" value="Big_9"/>
    <property type="match status" value="1"/>
</dbReference>
<organism evidence="2 3">
    <name type="scientific">Fulvivirga lutea</name>
    <dbReference type="NCBI Taxonomy" id="2810512"/>
    <lineage>
        <taxon>Bacteria</taxon>
        <taxon>Pseudomonadati</taxon>
        <taxon>Bacteroidota</taxon>
        <taxon>Cytophagia</taxon>
        <taxon>Cytophagales</taxon>
        <taxon>Fulvivirgaceae</taxon>
        <taxon>Fulvivirga</taxon>
    </lineage>
</organism>
<keyword evidence="1" id="KW-0732">Signal</keyword>
<dbReference type="AlphaFoldDB" id="A0A974WEM3"/>
<dbReference type="PANTHER" id="PTHR44103">
    <property type="entry name" value="PROPROTEIN CONVERTASE P"/>
    <property type="match status" value="1"/>
</dbReference>
<dbReference type="SUPFAM" id="SSF69318">
    <property type="entry name" value="Integrin alpha N-terminal domain"/>
    <property type="match status" value="2"/>
</dbReference>
<dbReference type="Pfam" id="PF13585">
    <property type="entry name" value="CHU_C"/>
    <property type="match status" value="1"/>
</dbReference>
<dbReference type="Gene3D" id="2.130.10.130">
    <property type="entry name" value="Integrin alpha, N-terminal"/>
    <property type="match status" value="2"/>
</dbReference>
<dbReference type="RefSeq" id="WP_205720731.1">
    <property type="nucleotide sequence ID" value="NZ_CP070608.1"/>
</dbReference>
<dbReference type="PANTHER" id="PTHR44103:SF1">
    <property type="entry name" value="PROPROTEIN CONVERTASE P"/>
    <property type="match status" value="1"/>
</dbReference>
<accession>A0A974WEM3</accession>
<keyword evidence="3" id="KW-1185">Reference proteome</keyword>
<evidence type="ECO:0000256" key="1">
    <source>
        <dbReference type="ARBA" id="ARBA00022729"/>
    </source>
</evidence>
<dbReference type="InterPro" id="IPR013517">
    <property type="entry name" value="FG-GAP"/>
</dbReference>
<dbReference type="EMBL" id="CP070608">
    <property type="protein sequence ID" value="QSE96214.1"/>
    <property type="molecule type" value="Genomic_DNA"/>
</dbReference>
<dbReference type="Pfam" id="PF13517">
    <property type="entry name" value="FG-GAP_3"/>
    <property type="match status" value="4"/>
</dbReference>
<dbReference type="Proteomes" id="UP000662783">
    <property type="component" value="Chromosome"/>
</dbReference>
<dbReference type="InterPro" id="IPR028994">
    <property type="entry name" value="Integrin_alpha_N"/>
</dbReference>
<reference evidence="2" key="1">
    <citation type="submission" date="2021-02" db="EMBL/GenBank/DDBJ databases">
        <title>Fulvivirga sp. S481 isolated from sea water.</title>
        <authorList>
            <person name="Bae S.S."/>
            <person name="Baek K."/>
        </authorList>
    </citation>
    <scope>NUCLEOTIDE SEQUENCE</scope>
    <source>
        <strain evidence="2">S481</strain>
    </source>
</reference>
<proteinExistence type="predicted"/>
<gene>
    <name evidence="2" type="ORF">JR347_11385</name>
</gene>
<evidence type="ECO:0000313" key="3">
    <source>
        <dbReference type="Proteomes" id="UP000662783"/>
    </source>
</evidence>
<evidence type="ECO:0000313" key="2">
    <source>
        <dbReference type="EMBL" id="QSE96214.1"/>
    </source>
</evidence>
<dbReference type="InterPro" id="IPR026341">
    <property type="entry name" value="T9SS_type_B"/>
</dbReference>